<evidence type="ECO:0000313" key="1">
    <source>
        <dbReference type="EMBL" id="GMH28530.1"/>
    </source>
</evidence>
<keyword evidence="2" id="KW-1185">Reference proteome</keyword>
<name>A0AAD3Y5Q5_NEPGR</name>
<accession>A0AAD3Y5Q5</accession>
<gene>
    <name evidence="1" type="ORF">Nepgr_030373</name>
</gene>
<organism evidence="1 2">
    <name type="scientific">Nepenthes gracilis</name>
    <name type="common">Slender pitcher plant</name>
    <dbReference type="NCBI Taxonomy" id="150966"/>
    <lineage>
        <taxon>Eukaryota</taxon>
        <taxon>Viridiplantae</taxon>
        <taxon>Streptophyta</taxon>
        <taxon>Embryophyta</taxon>
        <taxon>Tracheophyta</taxon>
        <taxon>Spermatophyta</taxon>
        <taxon>Magnoliopsida</taxon>
        <taxon>eudicotyledons</taxon>
        <taxon>Gunneridae</taxon>
        <taxon>Pentapetalae</taxon>
        <taxon>Caryophyllales</taxon>
        <taxon>Nepenthaceae</taxon>
        <taxon>Nepenthes</taxon>
    </lineage>
</organism>
<dbReference type="Proteomes" id="UP001279734">
    <property type="component" value="Unassembled WGS sequence"/>
</dbReference>
<dbReference type="AlphaFoldDB" id="A0AAD3Y5Q5"/>
<comment type="caution">
    <text evidence="1">The sequence shown here is derived from an EMBL/GenBank/DDBJ whole genome shotgun (WGS) entry which is preliminary data.</text>
</comment>
<sequence length="161" mass="18476">MLKGYQLFCHFVNKKLHRQSESRCSCIIKVQAISFLSIALPTNYSEDQRQNSGSRFNKSGGRLNPKCLSLSRAAIRKGSRNKKINEHPGESERWNNCFSTPKGQHVSYIHIVPHPMKNLHSMEMLSHLQLSTSHQQRGIWKQGVITAELELNYSRLDHGHL</sequence>
<dbReference type="EMBL" id="BSYO01000034">
    <property type="protein sequence ID" value="GMH28530.1"/>
    <property type="molecule type" value="Genomic_DNA"/>
</dbReference>
<proteinExistence type="predicted"/>
<evidence type="ECO:0000313" key="2">
    <source>
        <dbReference type="Proteomes" id="UP001279734"/>
    </source>
</evidence>
<protein>
    <submittedName>
        <fullName evidence="1">Uncharacterized protein</fullName>
    </submittedName>
</protein>
<reference evidence="1" key="1">
    <citation type="submission" date="2023-05" db="EMBL/GenBank/DDBJ databases">
        <title>Nepenthes gracilis genome sequencing.</title>
        <authorList>
            <person name="Fukushima K."/>
        </authorList>
    </citation>
    <scope>NUCLEOTIDE SEQUENCE</scope>
    <source>
        <strain evidence="1">SING2019-196</strain>
    </source>
</reference>